<protein>
    <recommendedName>
        <fullName evidence="3">SnoaL-like domain-containing protein</fullName>
    </recommendedName>
</protein>
<dbReference type="RefSeq" id="XP_003041704.1">
    <property type="nucleotide sequence ID" value="XM_003041658.1"/>
</dbReference>
<gene>
    <name evidence="1" type="ORF">NECHADRAFT_85315</name>
</gene>
<evidence type="ECO:0000313" key="1">
    <source>
        <dbReference type="EMBL" id="EEU35991.1"/>
    </source>
</evidence>
<evidence type="ECO:0000313" key="2">
    <source>
        <dbReference type="Proteomes" id="UP000005206"/>
    </source>
</evidence>
<evidence type="ECO:0008006" key="3">
    <source>
        <dbReference type="Google" id="ProtNLM"/>
    </source>
</evidence>
<dbReference type="OrthoDB" id="3794857at2759"/>
<dbReference type="InParanoid" id="C7ZJ04"/>
<dbReference type="InterPro" id="IPR039437">
    <property type="entry name" value="FrzH/put_lumazine-bd"/>
</dbReference>
<dbReference type="AlphaFoldDB" id="C7ZJ04"/>
<organism evidence="1 2">
    <name type="scientific">Fusarium vanettenii (strain ATCC MYA-4622 / CBS 123669 / FGSC 9596 / NRRL 45880 / 77-13-4)</name>
    <name type="common">Fusarium solani subsp. pisi</name>
    <dbReference type="NCBI Taxonomy" id="660122"/>
    <lineage>
        <taxon>Eukaryota</taxon>
        <taxon>Fungi</taxon>
        <taxon>Dikarya</taxon>
        <taxon>Ascomycota</taxon>
        <taxon>Pezizomycotina</taxon>
        <taxon>Sordariomycetes</taxon>
        <taxon>Hypocreomycetidae</taxon>
        <taxon>Hypocreales</taxon>
        <taxon>Nectriaceae</taxon>
        <taxon>Fusarium</taxon>
        <taxon>Fusarium solani species complex</taxon>
        <taxon>Fusarium vanettenii</taxon>
    </lineage>
</organism>
<proteinExistence type="predicted"/>
<keyword evidence="2" id="KW-1185">Reference proteome</keyword>
<dbReference type="Proteomes" id="UP000005206">
    <property type="component" value="Chromosome 10"/>
</dbReference>
<dbReference type="Pfam" id="PF12893">
    <property type="entry name" value="Lumazine_bd_2"/>
    <property type="match status" value="1"/>
</dbReference>
<dbReference type="OMA" id="VHEYHAI"/>
<accession>C7ZJ04</accession>
<dbReference type="VEuPathDB" id="FungiDB:NECHADRAFT_85315"/>
<dbReference type="Gene3D" id="3.10.450.50">
    <property type="match status" value="1"/>
</dbReference>
<name>C7ZJ04_FUSV7</name>
<dbReference type="KEGG" id="nhe:NECHADRAFT_85315"/>
<dbReference type="InterPro" id="IPR032710">
    <property type="entry name" value="NTF2-like_dom_sf"/>
</dbReference>
<dbReference type="HOGENOM" id="CLU_1518280_0_0_1"/>
<reference evidence="1 2" key="1">
    <citation type="journal article" date="2009" name="PLoS Genet.">
        <title>The genome of Nectria haematococca: contribution of supernumerary chromosomes to gene expansion.</title>
        <authorList>
            <person name="Coleman J.J."/>
            <person name="Rounsley S.D."/>
            <person name="Rodriguez-Carres M."/>
            <person name="Kuo A."/>
            <person name="Wasmann C.C."/>
            <person name="Grimwood J."/>
            <person name="Schmutz J."/>
            <person name="Taga M."/>
            <person name="White G.J."/>
            <person name="Zhou S."/>
            <person name="Schwartz D.C."/>
            <person name="Freitag M."/>
            <person name="Ma L.J."/>
            <person name="Danchin E.G."/>
            <person name="Henrissat B."/>
            <person name="Coutinho P.M."/>
            <person name="Nelson D.R."/>
            <person name="Straney D."/>
            <person name="Napoli C.A."/>
            <person name="Barker B.M."/>
            <person name="Gribskov M."/>
            <person name="Rep M."/>
            <person name="Kroken S."/>
            <person name="Molnar I."/>
            <person name="Rensing C."/>
            <person name="Kennell J.C."/>
            <person name="Zamora J."/>
            <person name="Farman M.L."/>
            <person name="Selker E.U."/>
            <person name="Salamov A."/>
            <person name="Shapiro H."/>
            <person name="Pangilinan J."/>
            <person name="Lindquist E."/>
            <person name="Lamers C."/>
            <person name="Grigoriev I.V."/>
            <person name="Geiser D.M."/>
            <person name="Covert S.F."/>
            <person name="Temporini E."/>
            <person name="Vanetten H.D."/>
        </authorList>
    </citation>
    <scope>NUCLEOTIDE SEQUENCE [LARGE SCALE GENOMIC DNA]</scope>
    <source>
        <strain evidence="2">ATCC MYA-4622 / CBS 123669 / FGSC 9596 / NRRL 45880 / 77-13-4</strain>
    </source>
</reference>
<dbReference type="GeneID" id="9674045"/>
<sequence>MSVSVSNYQAVVQVIEKYYVEGGRTGDESFLEHAFHPDAIMYGYQPDGARAEGSWKQLIDYSKKFGGSPNIKTRTDVVAITPETAVVKLEMENSPDGSTYTDFHTLMKFDGEWKIIAKNRRCMSNQLSQLLVMHLALATTNKSDSGFTKVRTGAAHTVDQQTKCFLSRNIGYIGLGT</sequence>
<dbReference type="EMBL" id="GG698932">
    <property type="protein sequence ID" value="EEU35991.1"/>
    <property type="molecule type" value="Genomic_DNA"/>
</dbReference>
<dbReference type="SUPFAM" id="SSF54427">
    <property type="entry name" value="NTF2-like"/>
    <property type="match status" value="1"/>
</dbReference>